<dbReference type="SUPFAM" id="SSF161245">
    <property type="entry name" value="Zinc hairpin stack"/>
    <property type="match status" value="1"/>
</dbReference>
<evidence type="ECO:0000256" key="4">
    <source>
        <dbReference type="PROSITE-ProRule" id="PRU00601"/>
    </source>
</evidence>
<dbReference type="InterPro" id="IPR037274">
    <property type="entry name" value="Znf_CHY_sf"/>
</dbReference>
<comment type="caution">
    <text evidence="9">The sequence shown here is derived from an EMBL/GenBank/DDBJ whole genome shotgun (WGS) entry which is preliminary data.</text>
</comment>
<feature type="compositionally biased region" description="Acidic residues" evidence="5">
    <location>
        <begin position="705"/>
        <end position="720"/>
    </location>
</feature>
<dbReference type="InterPro" id="IPR017921">
    <property type="entry name" value="Znf_CTCHY"/>
</dbReference>
<proteinExistence type="predicted"/>
<dbReference type="CDD" id="cd16464">
    <property type="entry name" value="RING-H2_Pirh2-like"/>
    <property type="match status" value="1"/>
</dbReference>
<feature type="compositionally biased region" description="Acidic residues" evidence="5">
    <location>
        <begin position="262"/>
        <end position="281"/>
    </location>
</feature>
<evidence type="ECO:0000259" key="7">
    <source>
        <dbReference type="PROSITE" id="PS51266"/>
    </source>
</evidence>
<dbReference type="GO" id="GO:0006511">
    <property type="term" value="P:ubiquitin-dependent protein catabolic process"/>
    <property type="evidence" value="ECO:0007669"/>
    <property type="project" value="TreeGrafter"/>
</dbReference>
<keyword evidence="1" id="KW-0479">Metal-binding</keyword>
<dbReference type="PROSITE" id="PS51270">
    <property type="entry name" value="ZF_CTCHY"/>
    <property type="match status" value="1"/>
</dbReference>
<dbReference type="InterPro" id="IPR013083">
    <property type="entry name" value="Znf_RING/FYVE/PHD"/>
</dbReference>
<dbReference type="Proteomes" id="UP000189513">
    <property type="component" value="Unassembled WGS sequence"/>
</dbReference>
<dbReference type="OMA" id="CKIECPT"/>
<dbReference type="InterPro" id="IPR008913">
    <property type="entry name" value="Znf_CHY"/>
</dbReference>
<evidence type="ECO:0000256" key="5">
    <source>
        <dbReference type="SAM" id="MobiDB-lite"/>
    </source>
</evidence>
<organism evidence="9 10">
    <name type="scientific">Cyberlindnera fabianii</name>
    <name type="common">Yeast</name>
    <name type="synonym">Hansenula fabianii</name>
    <dbReference type="NCBI Taxonomy" id="36022"/>
    <lineage>
        <taxon>Eukaryota</taxon>
        <taxon>Fungi</taxon>
        <taxon>Dikarya</taxon>
        <taxon>Ascomycota</taxon>
        <taxon>Saccharomycotina</taxon>
        <taxon>Saccharomycetes</taxon>
        <taxon>Phaffomycetales</taxon>
        <taxon>Phaffomycetaceae</taxon>
        <taxon>Cyberlindnera</taxon>
    </lineage>
</organism>
<evidence type="ECO:0000256" key="2">
    <source>
        <dbReference type="ARBA" id="ARBA00022771"/>
    </source>
</evidence>
<feature type="region of interest" description="Disordered" evidence="5">
    <location>
        <begin position="165"/>
        <end position="184"/>
    </location>
</feature>
<dbReference type="VEuPathDB" id="FungiDB:BON22_4780"/>
<evidence type="ECO:0000256" key="1">
    <source>
        <dbReference type="ARBA" id="ARBA00022723"/>
    </source>
</evidence>
<dbReference type="SMART" id="SM00184">
    <property type="entry name" value="RING"/>
    <property type="match status" value="1"/>
</dbReference>
<evidence type="ECO:0000313" key="9">
    <source>
        <dbReference type="EMBL" id="ONH65338.1"/>
    </source>
</evidence>
<dbReference type="EMBL" id="MPUK01000011">
    <property type="protein sequence ID" value="ONH65338.1"/>
    <property type="molecule type" value="Genomic_DNA"/>
</dbReference>
<keyword evidence="10" id="KW-1185">Reference proteome</keyword>
<reference evidence="10" key="1">
    <citation type="journal article" date="2017" name="Genome Announc.">
        <title>Genome sequences of Cyberlindnera fabianii 65, Pichia kudriavzevii 129, and Saccharomyces cerevisiae 131 isolated from fermented masau fruits in Zimbabwe.</title>
        <authorList>
            <person name="van Rijswijck I.M.H."/>
            <person name="Derks M.F.L."/>
            <person name="Abee T."/>
            <person name="de Ridder D."/>
            <person name="Smid E.J."/>
        </authorList>
    </citation>
    <scope>NUCLEOTIDE SEQUENCE [LARGE SCALE GENOMIC DNA]</scope>
    <source>
        <strain evidence="10">65</strain>
    </source>
</reference>
<dbReference type="GO" id="GO:0061630">
    <property type="term" value="F:ubiquitin protein ligase activity"/>
    <property type="evidence" value="ECO:0007669"/>
    <property type="project" value="TreeGrafter"/>
</dbReference>
<dbReference type="GO" id="GO:0005634">
    <property type="term" value="C:nucleus"/>
    <property type="evidence" value="ECO:0007669"/>
    <property type="project" value="TreeGrafter"/>
</dbReference>
<dbReference type="PROSITE" id="PS51266">
    <property type="entry name" value="ZF_CHY"/>
    <property type="match status" value="1"/>
</dbReference>
<evidence type="ECO:0000256" key="3">
    <source>
        <dbReference type="ARBA" id="ARBA00022833"/>
    </source>
</evidence>
<keyword evidence="3" id="KW-0862">Zinc</keyword>
<dbReference type="Pfam" id="PF14599">
    <property type="entry name" value="zinc_ribbon_6"/>
    <property type="match status" value="1"/>
</dbReference>
<feature type="region of interest" description="Disordered" evidence="5">
    <location>
        <begin position="255"/>
        <end position="281"/>
    </location>
</feature>
<gene>
    <name evidence="9" type="ORF">BON22_4780</name>
</gene>
<dbReference type="Gene3D" id="2.20.28.10">
    <property type="match status" value="1"/>
</dbReference>
<dbReference type="STRING" id="36022.A0A1V2L0A7"/>
<dbReference type="InterPro" id="IPR001841">
    <property type="entry name" value="Znf_RING"/>
</dbReference>
<feature type="compositionally biased region" description="Basic residues" evidence="5">
    <location>
        <begin position="171"/>
        <end position="184"/>
    </location>
</feature>
<dbReference type="SUPFAM" id="SSF57850">
    <property type="entry name" value="RING/U-box"/>
    <property type="match status" value="1"/>
</dbReference>
<dbReference type="Pfam" id="PF05495">
    <property type="entry name" value="zf-CHY"/>
    <property type="match status" value="1"/>
</dbReference>
<evidence type="ECO:0000259" key="8">
    <source>
        <dbReference type="PROSITE" id="PS51270"/>
    </source>
</evidence>
<evidence type="ECO:0000259" key="6">
    <source>
        <dbReference type="PROSITE" id="PS50089"/>
    </source>
</evidence>
<feature type="region of interest" description="Disordered" evidence="5">
    <location>
        <begin position="1"/>
        <end position="57"/>
    </location>
</feature>
<evidence type="ECO:0000313" key="10">
    <source>
        <dbReference type="Proteomes" id="UP000189513"/>
    </source>
</evidence>
<feature type="domain" description="CTCHY-type" evidence="8">
    <location>
        <begin position="368"/>
        <end position="434"/>
    </location>
</feature>
<dbReference type="PROSITE" id="PS50089">
    <property type="entry name" value="ZF_RING_2"/>
    <property type="match status" value="1"/>
</dbReference>
<dbReference type="AlphaFoldDB" id="A0A1V2L0A7"/>
<accession>A0A1V2L0A7</accession>
<keyword evidence="2 4" id="KW-0863">Zinc-finger</keyword>
<feature type="region of interest" description="Disordered" evidence="5">
    <location>
        <begin position="702"/>
        <end position="726"/>
    </location>
</feature>
<feature type="domain" description="CHY-type" evidence="7">
    <location>
        <begin position="298"/>
        <end position="366"/>
    </location>
</feature>
<dbReference type="InterPro" id="IPR039512">
    <property type="entry name" value="RCHY1_zinc-ribbon"/>
</dbReference>
<dbReference type="PANTHER" id="PTHR21319:SF0">
    <property type="entry name" value="AND RING FINGER DOMAIN PROTEIN, PUTATIVE (AFU_ORTHOLOGUE AFUA_1G08900)-RELATED"/>
    <property type="match status" value="1"/>
</dbReference>
<dbReference type="GO" id="GO:0008270">
    <property type="term" value="F:zinc ion binding"/>
    <property type="evidence" value="ECO:0007669"/>
    <property type="project" value="UniProtKB-KW"/>
</dbReference>
<dbReference type="SUPFAM" id="SSF161219">
    <property type="entry name" value="CHY zinc finger-like"/>
    <property type="match status" value="1"/>
</dbReference>
<dbReference type="InterPro" id="IPR037275">
    <property type="entry name" value="Znf_CTCHY_sf"/>
</dbReference>
<dbReference type="Pfam" id="PF13639">
    <property type="entry name" value="zf-RING_2"/>
    <property type="match status" value="1"/>
</dbReference>
<protein>
    <submittedName>
        <fullName evidence="9">RING finger and CHY zinc finger domain-containing protein 1</fullName>
    </submittedName>
</protein>
<dbReference type="GO" id="GO:0016567">
    <property type="term" value="P:protein ubiquitination"/>
    <property type="evidence" value="ECO:0007669"/>
    <property type="project" value="TreeGrafter"/>
</dbReference>
<feature type="compositionally biased region" description="Acidic residues" evidence="5">
    <location>
        <begin position="37"/>
        <end position="53"/>
    </location>
</feature>
<dbReference type="PANTHER" id="PTHR21319">
    <property type="entry name" value="RING FINGER AND CHY ZINC FINGER DOMAIN-CONTAINING PROTEIN 1"/>
    <property type="match status" value="1"/>
</dbReference>
<name>A0A1V2L0A7_CYBFA</name>
<dbReference type="Gene3D" id="3.30.40.10">
    <property type="entry name" value="Zinc/RING finger domain, C3HC4 (zinc finger)"/>
    <property type="match status" value="1"/>
</dbReference>
<feature type="domain" description="RING-type" evidence="6">
    <location>
        <begin position="435"/>
        <end position="477"/>
    </location>
</feature>
<sequence length="726" mass="82755">MSLGEAMTRITSFSWDSPAAPNKQDVGTDAGYVSQGEESEDGIVDDERSDSEDSVTRDLNNIGSFTRLRLPTFNWSSQTVSNDQTVSRREQLTNLIEDLKSGWSLQSALDRFQTIRSVLESQIEDAIENNVDSDIEYAEDEPHVIRPAAEPRDVPMLEQVIIPQGKEPGRKQKKKQRKYQHQHALHNQNPEVMKLAVLPDSHKEDELFLRKRIIKIRQLDIAEEAKNRLMQKLMMGAHYDKVKFVDNDGNEVVQINTKGHTDDDDDDDDDDDEEDDDEEDPDLVVVLEEDTQPSYHDEDELVLGCAHYQRNCKMECPDCRKWCCCPKCHDEIVTDHKFKRERTRHVMCMHCWNVQAPSQFCDECDAQLALYFCEKCVLYDNDENKDIYHCDDCGICRLGLGLGQDFFHCKGCNACLSIELQNEHRCIERATQSDCPICGEYMFTSTKPVVFMSCGHAIHQTCFDDHSKHSYKCPTCQKTVLNMEAQFRVLDMEISLQPLPEPYCQWRCILTCNDCNARSSCSYHVLGLKCDNCKSYNTVQQKLIKPEETDDDSDVSTTTNQLRTRLNVRNLRNIPLSSHLLSTNYNIENIESDVDSNAGAGVSGNALNNDRMTADTEERVLTIPQQLMNNFDHYLQSMGTSTTDDEDDEDDANILRINKALKSTRSTFMSDSGGDEDDGNMRPSMSIGETLRGFLKRGRHVVADETGEEGEEDEVDESDELNFNGF</sequence>